<comment type="similarity">
    <text evidence="3">Belongs to the class-II aminoacyl-tRNA synthetase family. Alax-L subfamily.</text>
</comment>
<dbReference type="AlphaFoldDB" id="A0AAX4HEC6"/>
<dbReference type="Pfam" id="PF01411">
    <property type="entry name" value="tRNA-synt_2c"/>
    <property type="match status" value="1"/>
</dbReference>
<dbReference type="Pfam" id="PF07973">
    <property type="entry name" value="tRNA_SAD"/>
    <property type="match status" value="1"/>
</dbReference>
<accession>A0AAX4HEC6</accession>
<keyword evidence="8" id="KW-1185">Reference proteome</keyword>
<evidence type="ECO:0000313" key="8">
    <source>
        <dbReference type="Proteomes" id="UP001338582"/>
    </source>
</evidence>
<keyword evidence="4" id="KW-0479">Metal-binding</keyword>
<evidence type="ECO:0000256" key="1">
    <source>
        <dbReference type="ARBA" id="ARBA00001947"/>
    </source>
</evidence>
<dbReference type="GO" id="GO:0005524">
    <property type="term" value="F:ATP binding"/>
    <property type="evidence" value="ECO:0007669"/>
    <property type="project" value="InterPro"/>
</dbReference>
<dbReference type="GO" id="GO:0005737">
    <property type="term" value="C:cytoplasm"/>
    <property type="evidence" value="ECO:0007669"/>
    <property type="project" value="UniProtKB-SubCell"/>
</dbReference>
<dbReference type="EMBL" id="CP138898">
    <property type="protein sequence ID" value="WPK26719.1"/>
    <property type="molecule type" value="Genomic_DNA"/>
</dbReference>
<evidence type="ECO:0000256" key="5">
    <source>
        <dbReference type="ARBA" id="ARBA00022833"/>
    </source>
</evidence>
<dbReference type="SMART" id="SM00863">
    <property type="entry name" value="tRNA_SAD"/>
    <property type="match status" value="1"/>
</dbReference>
<dbReference type="GeneID" id="88175141"/>
<dbReference type="InterPro" id="IPR018163">
    <property type="entry name" value="Thr/Ala-tRNA-synth_IIc_edit"/>
</dbReference>
<dbReference type="PROSITE" id="PS50860">
    <property type="entry name" value="AA_TRNA_LIGASE_II_ALA"/>
    <property type="match status" value="1"/>
</dbReference>
<dbReference type="GO" id="GO:0004813">
    <property type="term" value="F:alanine-tRNA ligase activity"/>
    <property type="evidence" value="ECO:0007669"/>
    <property type="project" value="InterPro"/>
</dbReference>
<dbReference type="Gene3D" id="3.30.980.10">
    <property type="entry name" value="Threonyl-trna Synthetase, Chain A, domain 2"/>
    <property type="match status" value="1"/>
</dbReference>
<dbReference type="GO" id="GO:0003676">
    <property type="term" value="F:nucleic acid binding"/>
    <property type="evidence" value="ECO:0007669"/>
    <property type="project" value="InterPro"/>
</dbReference>
<dbReference type="GO" id="GO:0006419">
    <property type="term" value="P:alanyl-tRNA aminoacylation"/>
    <property type="evidence" value="ECO:0007669"/>
    <property type="project" value="InterPro"/>
</dbReference>
<dbReference type="SUPFAM" id="SSF55186">
    <property type="entry name" value="ThrRS/AlaRS common domain"/>
    <property type="match status" value="1"/>
</dbReference>
<dbReference type="InterPro" id="IPR012947">
    <property type="entry name" value="tRNA_SAD"/>
</dbReference>
<comment type="subcellular location">
    <subcellularLocation>
        <location evidence="2">Cytoplasm</location>
    </subcellularLocation>
</comment>
<dbReference type="GO" id="GO:0002196">
    <property type="term" value="F:Ser-tRNA(Ala) deacylase activity"/>
    <property type="evidence" value="ECO:0007669"/>
    <property type="project" value="TreeGrafter"/>
</dbReference>
<dbReference type="PANTHER" id="PTHR43462">
    <property type="entry name" value="ALANYL-TRNA EDITING PROTEIN"/>
    <property type="match status" value="1"/>
</dbReference>
<evidence type="ECO:0000256" key="2">
    <source>
        <dbReference type="ARBA" id="ARBA00004496"/>
    </source>
</evidence>
<dbReference type="GO" id="GO:0046872">
    <property type="term" value="F:metal ion binding"/>
    <property type="evidence" value="ECO:0007669"/>
    <property type="project" value="UniProtKB-KW"/>
</dbReference>
<protein>
    <recommendedName>
        <fullName evidence="6">Alanyl-transfer RNA synthetases family profile domain-containing protein</fullName>
    </recommendedName>
</protein>
<evidence type="ECO:0000256" key="4">
    <source>
        <dbReference type="ARBA" id="ARBA00022723"/>
    </source>
</evidence>
<dbReference type="Proteomes" id="UP001338582">
    <property type="component" value="Chromosome 5"/>
</dbReference>
<gene>
    <name evidence="7" type="ORF">PUMCH_004079</name>
</gene>
<dbReference type="InterPro" id="IPR051335">
    <property type="entry name" value="Alanyl-tRNA_Editing_Enzymes"/>
</dbReference>
<keyword evidence="5" id="KW-0862">Zinc</keyword>
<organism evidence="7 8">
    <name type="scientific">Australozyma saopauloensis</name>
    <dbReference type="NCBI Taxonomy" id="291208"/>
    <lineage>
        <taxon>Eukaryota</taxon>
        <taxon>Fungi</taxon>
        <taxon>Dikarya</taxon>
        <taxon>Ascomycota</taxon>
        <taxon>Saccharomycotina</taxon>
        <taxon>Pichiomycetes</taxon>
        <taxon>Metschnikowiaceae</taxon>
        <taxon>Australozyma</taxon>
    </lineage>
</organism>
<sequence>MSPAIVGALACQKNSFLKSLLTTVVSCKEYQPILSSKDKQNQNLKAELAEKAKGLYAVELEDTILFPEGGGQPHDTGIITVGAQKIPVSQVLRDKLAAVHVTAAPIEVGAAVEVEVDWERRIDIMQQHTGQHLLSAVLDKYKLDTLSWSMGAQINYLEVPRKIEDHEIEEIKQKINDLIVQNVPIVVHTPDKDGHDLDLSHIPDDYDLSQGIVRIITIGDDYDVNPCCGTHLSATGQILAVSVLHQTSIRGGNSRLHFVCGARVSNLLLSYHKLLKDVSGLQLSCLIDEVSQKVGELSQSYRKSTSREASLLKELAALRAAEVYAQFEKGEIKVASLYREDLKLDYLAQFQKELTLLINANPSSSVNYDNNTIILINGDYKSGLGGTVKVVGPLAEQVQGDLKKLLSNLKGGGRGNTFQGKVTKYEKGEVENVLKYFESLHI</sequence>
<evidence type="ECO:0000313" key="7">
    <source>
        <dbReference type="EMBL" id="WPK26719.1"/>
    </source>
</evidence>
<feature type="domain" description="Alanyl-transfer RNA synthetases family profile" evidence="6">
    <location>
        <begin position="58"/>
        <end position="270"/>
    </location>
</feature>
<proteinExistence type="inferred from homology"/>
<comment type="cofactor">
    <cofactor evidence="1">
        <name>Zn(2+)</name>
        <dbReference type="ChEBI" id="CHEBI:29105"/>
    </cofactor>
</comment>
<dbReference type="SUPFAM" id="SSF50447">
    <property type="entry name" value="Translation proteins"/>
    <property type="match status" value="1"/>
</dbReference>
<dbReference type="RefSeq" id="XP_062879099.1">
    <property type="nucleotide sequence ID" value="XM_063023029.1"/>
</dbReference>
<dbReference type="PANTHER" id="PTHR43462:SF1">
    <property type="entry name" value="ALANYL-TRNA EDITING PROTEIN AARSD1"/>
    <property type="match status" value="1"/>
</dbReference>
<dbReference type="KEGG" id="asau:88175141"/>
<evidence type="ECO:0000259" key="6">
    <source>
        <dbReference type="PROSITE" id="PS50860"/>
    </source>
</evidence>
<dbReference type="InterPro" id="IPR018165">
    <property type="entry name" value="Ala-tRNA-synth_IIc_core"/>
</dbReference>
<reference evidence="7 8" key="1">
    <citation type="submission" date="2023-10" db="EMBL/GenBank/DDBJ databases">
        <title>Draft Genome Sequence of Candida saopaulonensis from a very Premature Infant with Sepsis.</title>
        <authorList>
            <person name="Ning Y."/>
            <person name="Dai R."/>
            <person name="Xiao M."/>
            <person name="Xu Y."/>
            <person name="Yan Q."/>
            <person name="Zhang L."/>
        </authorList>
    </citation>
    <scope>NUCLEOTIDE SEQUENCE [LARGE SCALE GENOMIC DNA]</scope>
    <source>
        <strain evidence="7 8">19XY460</strain>
    </source>
</reference>
<dbReference type="Gene3D" id="2.40.30.130">
    <property type="match status" value="1"/>
</dbReference>
<evidence type="ECO:0000256" key="3">
    <source>
        <dbReference type="ARBA" id="ARBA00008429"/>
    </source>
</evidence>
<name>A0AAX4HEC6_9ASCO</name>
<dbReference type="InterPro" id="IPR018164">
    <property type="entry name" value="Ala-tRNA-synth_IIc_N"/>
</dbReference>
<dbReference type="InterPro" id="IPR009000">
    <property type="entry name" value="Transl_B-barrel_sf"/>
</dbReference>